<organism evidence="1 2">
    <name type="scientific">Dulcicalothrix desertica PCC 7102</name>
    <dbReference type="NCBI Taxonomy" id="232991"/>
    <lineage>
        <taxon>Bacteria</taxon>
        <taxon>Bacillati</taxon>
        <taxon>Cyanobacteriota</taxon>
        <taxon>Cyanophyceae</taxon>
        <taxon>Nostocales</taxon>
        <taxon>Calotrichaceae</taxon>
        <taxon>Dulcicalothrix</taxon>
    </lineage>
</organism>
<reference evidence="1" key="2">
    <citation type="journal article" date="2019" name="Genome Biol. Evol.">
        <title>Day and night: Metabolic profiles and evolutionary relationships of six axenic non-marine cyanobacteria.</title>
        <authorList>
            <person name="Will S.E."/>
            <person name="Henke P."/>
            <person name="Boedeker C."/>
            <person name="Huang S."/>
            <person name="Brinkmann H."/>
            <person name="Rohde M."/>
            <person name="Jarek M."/>
            <person name="Friedl T."/>
            <person name="Seufert S."/>
            <person name="Schumacher M."/>
            <person name="Overmann J."/>
            <person name="Neumann-Schaal M."/>
            <person name="Petersen J."/>
        </authorList>
    </citation>
    <scope>NUCLEOTIDE SEQUENCE [LARGE SCALE GENOMIC DNA]</scope>
    <source>
        <strain evidence="1">PCC 7102</strain>
    </source>
</reference>
<gene>
    <name evidence="1" type="ORF">DSM106972_092940</name>
</gene>
<protein>
    <submittedName>
        <fullName evidence="1">Uncharacterized protein</fullName>
    </submittedName>
</protein>
<dbReference type="AlphaFoldDB" id="A0A433ULD7"/>
<comment type="caution">
    <text evidence="1">The sequence shown here is derived from an EMBL/GenBank/DDBJ whole genome shotgun (WGS) entry which is preliminary data.</text>
</comment>
<reference evidence="1" key="1">
    <citation type="submission" date="2018-12" db="EMBL/GenBank/DDBJ databases">
        <authorList>
            <person name="Will S."/>
            <person name="Neumann-Schaal M."/>
            <person name="Henke P."/>
        </authorList>
    </citation>
    <scope>NUCLEOTIDE SEQUENCE</scope>
    <source>
        <strain evidence="1">PCC 7102</strain>
    </source>
</reference>
<accession>A0A433ULD7</accession>
<keyword evidence="2" id="KW-1185">Reference proteome</keyword>
<proteinExistence type="predicted"/>
<name>A0A433ULD7_9CYAN</name>
<sequence length="61" mass="7289">MYKSKHTKNNNDNLYYKGLSLCFLEELVIDVLLYLSILGKTLEFFYKICRIISINRCYVVM</sequence>
<evidence type="ECO:0000313" key="2">
    <source>
        <dbReference type="Proteomes" id="UP000271624"/>
    </source>
</evidence>
<dbReference type="Proteomes" id="UP000271624">
    <property type="component" value="Unassembled WGS sequence"/>
</dbReference>
<dbReference type="EMBL" id="RSCL01000047">
    <property type="protein sequence ID" value="RUS94657.1"/>
    <property type="molecule type" value="Genomic_DNA"/>
</dbReference>
<evidence type="ECO:0000313" key="1">
    <source>
        <dbReference type="EMBL" id="RUS94657.1"/>
    </source>
</evidence>